<name>D4XMK0_ACIHA</name>
<dbReference type="EMBL" id="ADMT01000100">
    <property type="protein sequence ID" value="EFF83619.1"/>
    <property type="molecule type" value="Genomic_DNA"/>
</dbReference>
<organism evidence="1 2">
    <name type="scientific">Acinetobacter haemolyticus ATCC 19194</name>
    <dbReference type="NCBI Taxonomy" id="707232"/>
    <lineage>
        <taxon>Bacteria</taxon>
        <taxon>Pseudomonadati</taxon>
        <taxon>Pseudomonadota</taxon>
        <taxon>Gammaproteobacteria</taxon>
        <taxon>Moraxellales</taxon>
        <taxon>Moraxellaceae</taxon>
        <taxon>Acinetobacter</taxon>
    </lineage>
</organism>
<comment type="caution">
    <text evidence="1">The sequence shown here is derived from an EMBL/GenBank/DDBJ whole genome shotgun (WGS) entry which is preliminary data.</text>
</comment>
<accession>D4XMK0</accession>
<dbReference type="HOGENOM" id="CLU_3021319_0_0_6"/>
<proteinExistence type="predicted"/>
<reference evidence="2" key="1">
    <citation type="submission" date="2010-03" db="EMBL/GenBank/DDBJ databases">
        <title>Complete sequence of Mobiluncus curtisii ATCC 43063.</title>
        <authorList>
            <person name="Muzny D."/>
            <person name="Qin X."/>
            <person name="Deng J."/>
            <person name="Jiang H."/>
            <person name="Liu Y."/>
            <person name="Qu J."/>
            <person name="Song X.-Z."/>
            <person name="Zhang L."/>
            <person name="Thornton R."/>
            <person name="Coyle M."/>
            <person name="Francisco L."/>
            <person name="Jackson L."/>
            <person name="Javaid M."/>
            <person name="Korchina V."/>
            <person name="Kovar C."/>
            <person name="Mata R."/>
            <person name="Mathew T."/>
            <person name="Ngo R."/>
            <person name="Nguyen L."/>
            <person name="Nguyen N."/>
            <person name="Okwuonu G."/>
            <person name="Ongeri F."/>
            <person name="Pham C."/>
            <person name="Simmons D."/>
            <person name="Wilczek-Boney K."/>
            <person name="Hale W."/>
            <person name="Jakkamsetti A."/>
            <person name="Pham P."/>
            <person name="Ruth R."/>
            <person name="San Lucas F."/>
            <person name="Warren J."/>
            <person name="Zhang J."/>
            <person name="Zhao Z."/>
            <person name="Zhou C."/>
            <person name="Zhu D."/>
            <person name="Lee S."/>
            <person name="Bess C."/>
            <person name="Blankenburg K."/>
            <person name="Forbes L."/>
            <person name="Fu Q."/>
            <person name="Gubbala S."/>
            <person name="Hirani K."/>
            <person name="Jayaseelan J.C."/>
            <person name="Lara F."/>
            <person name="Munidasa M."/>
            <person name="Palculict T."/>
            <person name="Patil S."/>
            <person name="Pu L.-L."/>
            <person name="Saada N."/>
            <person name="Tang L."/>
            <person name="Weissenberger G."/>
            <person name="Zhu Y."/>
            <person name="Hemphill L."/>
            <person name="Shang Y."/>
            <person name="Youmans B."/>
            <person name="Ayvaz T."/>
            <person name="Ross M."/>
            <person name="Santibanez J."/>
            <person name="Aqrawi P."/>
            <person name="Gross S."/>
            <person name="Joshi V."/>
            <person name="Fowler G."/>
            <person name="Nazareth L."/>
            <person name="Reid J."/>
            <person name="Worley K."/>
            <person name="Petrosino J."/>
            <person name="Highlander S."/>
            <person name="Gibbs R."/>
            <person name="Gibbs R."/>
        </authorList>
    </citation>
    <scope>NUCLEOTIDE SEQUENCE [LARGE SCALE GENOMIC DNA]</scope>
    <source>
        <strain evidence="2">ATCC 19194</strain>
    </source>
</reference>
<dbReference type="Proteomes" id="UP000003085">
    <property type="component" value="Unassembled WGS sequence"/>
</dbReference>
<dbReference type="AlphaFoldDB" id="D4XMK0"/>
<evidence type="ECO:0000313" key="2">
    <source>
        <dbReference type="Proteomes" id="UP000003085"/>
    </source>
</evidence>
<evidence type="ECO:0000313" key="1">
    <source>
        <dbReference type="EMBL" id="EFF83619.1"/>
    </source>
</evidence>
<sequence length="55" mass="6326">MYAITIGLYFFTQLNTPLSSNLIQKISFIIYAILVTQSSKEDGKMCINELKFLFD</sequence>
<protein>
    <submittedName>
        <fullName evidence="1">Uncharacterized protein</fullName>
    </submittedName>
</protein>
<gene>
    <name evidence="1" type="ORF">HMP0015_0942</name>
</gene>